<evidence type="ECO:0000313" key="1">
    <source>
        <dbReference type="EMBL" id="RBW49559.1"/>
    </source>
</evidence>
<dbReference type="AlphaFoldDB" id="A0A366WLN2"/>
<organism evidence="1 2">
    <name type="scientific">Phaeobacter gallaeciensis</name>
    <dbReference type="NCBI Taxonomy" id="60890"/>
    <lineage>
        <taxon>Bacteria</taxon>
        <taxon>Pseudomonadati</taxon>
        <taxon>Pseudomonadota</taxon>
        <taxon>Alphaproteobacteria</taxon>
        <taxon>Rhodobacterales</taxon>
        <taxon>Roseobacteraceae</taxon>
        <taxon>Phaeobacter</taxon>
    </lineage>
</organism>
<dbReference type="Pfam" id="PF07845">
    <property type="entry name" value="DUF1636"/>
    <property type="match status" value="1"/>
</dbReference>
<accession>A0A366WLN2</accession>
<reference evidence="1 2" key="1">
    <citation type="submission" date="2018-07" db="EMBL/GenBank/DDBJ databases">
        <title>Modular assembly of carbohydrate-degrading microbial communities in the ocean.</title>
        <authorList>
            <person name="Enke T.N."/>
            <person name="Datta M.S."/>
            <person name="Schwartzman J.A."/>
            <person name="Cermak N."/>
            <person name="Schmitz D.A."/>
            <person name="Barrere J."/>
            <person name="Cordero O.X."/>
        </authorList>
    </citation>
    <scope>NUCLEOTIDE SEQUENCE [LARGE SCALE GENOMIC DNA]</scope>
    <source>
        <strain evidence="1 2">C3M10</strain>
    </source>
</reference>
<gene>
    <name evidence="1" type="ORF">DS909_23015</name>
</gene>
<evidence type="ECO:0008006" key="3">
    <source>
        <dbReference type="Google" id="ProtNLM"/>
    </source>
</evidence>
<dbReference type="InterPro" id="IPR012863">
    <property type="entry name" value="DUF1636"/>
</dbReference>
<dbReference type="OrthoDB" id="8364077at2"/>
<sequence>MHPPSDQIRLVLCSTCQSHATTTEQIESVQEALCQAGLQSHVELAEHPCLNACGAPVTIGLQGTGRATYVFSDVEPVTDAADIAATCQSYLDSPKGWIEDARSCGRLRLCLKARLPAL</sequence>
<dbReference type="RefSeq" id="WP_113825930.1">
    <property type="nucleotide sequence ID" value="NZ_QOCE01000054.1"/>
</dbReference>
<protein>
    <recommendedName>
        <fullName evidence="3">DUF1636 domain-containing protein</fullName>
    </recommendedName>
</protein>
<proteinExistence type="predicted"/>
<evidence type="ECO:0000313" key="2">
    <source>
        <dbReference type="Proteomes" id="UP000252706"/>
    </source>
</evidence>
<dbReference type="EMBL" id="QOCE01000054">
    <property type="protein sequence ID" value="RBW49559.1"/>
    <property type="molecule type" value="Genomic_DNA"/>
</dbReference>
<name>A0A366WLN2_9RHOB</name>
<dbReference type="Proteomes" id="UP000252706">
    <property type="component" value="Unassembled WGS sequence"/>
</dbReference>
<comment type="caution">
    <text evidence="1">The sequence shown here is derived from an EMBL/GenBank/DDBJ whole genome shotgun (WGS) entry which is preliminary data.</text>
</comment>